<keyword evidence="2" id="KW-1185">Reference proteome</keyword>
<proteinExistence type="predicted"/>
<name>A0ACC0ZSN3_9ROSI</name>
<evidence type="ECO:0000313" key="1">
    <source>
        <dbReference type="EMBL" id="KAJ0075784.1"/>
    </source>
</evidence>
<comment type="caution">
    <text evidence="1">The sequence shown here is derived from an EMBL/GenBank/DDBJ whole genome shotgun (WGS) entry which is preliminary data.</text>
</comment>
<sequence length="292" mass="31814">MTILVWYEKITNPMLFQSHHNSKILQSWQISRHMIRRLVMICHISGPSMDETVRGQGLPSPQEHPGINNCHGQQQQPPQMTQMYPQVHVSHFTNLMPYRQFISPLYVPQMAVPGYSSNPAYPHPTNGSSYLLMPGGSSHLSANGLKYGIQQFKPVPAGSPTGFGSFTSPTGYAMNGPNVAETSELWIQNPRDLPGLQSAPYYNMPAQTPHAAYMPSHAGHASFNAAVPQSSHMQFPGMYHPTPQPAAMANPHHLGPAMSGNVGVGVAPAGPGAQVGAYQQPQLGNFNWTPNF</sequence>
<protein>
    <submittedName>
        <fullName evidence="1">Uncharacterized protein</fullName>
    </submittedName>
</protein>
<gene>
    <name evidence="1" type="ORF">Patl1_33630</name>
</gene>
<dbReference type="Proteomes" id="UP001164250">
    <property type="component" value="Chromosome 15"/>
</dbReference>
<accession>A0ACC0ZSN3</accession>
<dbReference type="EMBL" id="CM047910">
    <property type="protein sequence ID" value="KAJ0075784.1"/>
    <property type="molecule type" value="Genomic_DNA"/>
</dbReference>
<organism evidence="1 2">
    <name type="scientific">Pistacia atlantica</name>
    <dbReference type="NCBI Taxonomy" id="434234"/>
    <lineage>
        <taxon>Eukaryota</taxon>
        <taxon>Viridiplantae</taxon>
        <taxon>Streptophyta</taxon>
        <taxon>Embryophyta</taxon>
        <taxon>Tracheophyta</taxon>
        <taxon>Spermatophyta</taxon>
        <taxon>Magnoliopsida</taxon>
        <taxon>eudicotyledons</taxon>
        <taxon>Gunneridae</taxon>
        <taxon>Pentapetalae</taxon>
        <taxon>rosids</taxon>
        <taxon>malvids</taxon>
        <taxon>Sapindales</taxon>
        <taxon>Anacardiaceae</taxon>
        <taxon>Pistacia</taxon>
    </lineage>
</organism>
<evidence type="ECO:0000313" key="2">
    <source>
        <dbReference type="Proteomes" id="UP001164250"/>
    </source>
</evidence>
<reference evidence="2" key="1">
    <citation type="journal article" date="2023" name="G3 (Bethesda)">
        <title>Genome assembly and association tests identify interacting loci associated with vigor, precocity, and sex in interspecific pistachio rootstocks.</title>
        <authorList>
            <person name="Palmer W."/>
            <person name="Jacygrad E."/>
            <person name="Sagayaradj S."/>
            <person name="Cavanaugh K."/>
            <person name="Han R."/>
            <person name="Bertier L."/>
            <person name="Beede B."/>
            <person name="Kafkas S."/>
            <person name="Golino D."/>
            <person name="Preece J."/>
            <person name="Michelmore R."/>
        </authorList>
    </citation>
    <scope>NUCLEOTIDE SEQUENCE [LARGE SCALE GENOMIC DNA]</scope>
</reference>